<evidence type="ECO:0000313" key="2">
    <source>
        <dbReference type="EMBL" id="MCU4740576.1"/>
    </source>
</evidence>
<gene>
    <name evidence="2" type="ORF">OB960_04080</name>
</gene>
<accession>A0AAP2YW25</accession>
<name>A0AAP2YW25_9EURY</name>
<feature type="domain" description="DUF7344" evidence="1">
    <location>
        <begin position="32"/>
        <end position="110"/>
    </location>
</feature>
<sequence length="129" mass="14869">MVDTTLQSFRDGRLGTGMMDLQRMQQNINTVFGVFAHHRRRYALRGLRMHETAMTLAELAEEVAIRENEAPVTDISPEVLECVHVSLYHTHIPKLADEGFVRYDRKEGIIALSERAQQVEQYQELLTVE</sequence>
<dbReference type="Gene3D" id="1.10.10.10">
    <property type="entry name" value="Winged helix-like DNA-binding domain superfamily/Winged helix DNA-binding domain"/>
    <property type="match status" value="1"/>
</dbReference>
<dbReference type="Pfam" id="PF24035">
    <property type="entry name" value="DUF7344"/>
    <property type="match status" value="1"/>
</dbReference>
<evidence type="ECO:0000259" key="1">
    <source>
        <dbReference type="Pfam" id="PF24035"/>
    </source>
</evidence>
<dbReference type="RefSeq" id="WP_338002422.1">
    <property type="nucleotide sequence ID" value="NZ_JAOPKA010000002.1"/>
</dbReference>
<protein>
    <recommendedName>
        <fullName evidence="1">DUF7344 domain-containing protein</fullName>
    </recommendedName>
</protein>
<dbReference type="Proteomes" id="UP001321018">
    <property type="component" value="Unassembled WGS sequence"/>
</dbReference>
<reference evidence="2" key="1">
    <citation type="submission" date="2022-09" db="EMBL/GenBank/DDBJ databases">
        <title>Enrichment on poylsaccharides allowed isolation of novel metabolic and taxonomic groups of Haloarchaea.</title>
        <authorList>
            <person name="Sorokin D.Y."/>
            <person name="Elcheninov A.G."/>
            <person name="Khizhniak T.V."/>
            <person name="Kolganova T.V."/>
            <person name="Kublanov I.V."/>
        </authorList>
    </citation>
    <scope>NUCLEOTIDE SEQUENCE</scope>
    <source>
        <strain evidence="2">AArc-xg1-1</strain>
    </source>
</reference>
<dbReference type="AlphaFoldDB" id="A0AAP2YW25"/>
<proteinExistence type="predicted"/>
<dbReference type="InterPro" id="IPR055768">
    <property type="entry name" value="DUF7344"/>
</dbReference>
<organism evidence="2 3">
    <name type="scientific">Natronoglomus mannanivorans</name>
    <dbReference type="NCBI Taxonomy" id="2979990"/>
    <lineage>
        <taxon>Archaea</taxon>
        <taxon>Methanobacteriati</taxon>
        <taxon>Methanobacteriota</taxon>
        <taxon>Stenosarchaea group</taxon>
        <taxon>Halobacteria</taxon>
        <taxon>Halobacteriales</taxon>
        <taxon>Natrialbaceae</taxon>
        <taxon>Natronoglomus</taxon>
    </lineage>
</organism>
<dbReference type="EMBL" id="JAOPKA010000002">
    <property type="protein sequence ID" value="MCU4740576.1"/>
    <property type="molecule type" value="Genomic_DNA"/>
</dbReference>
<comment type="caution">
    <text evidence="2">The sequence shown here is derived from an EMBL/GenBank/DDBJ whole genome shotgun (WGS) entry which is preliminary data.</text>
</comment>
<evidence type="ECO:0000313" key="3">
    <source>
        <dbReference type="Proteomes" id="UP001321018"/>
    </source>
</evidence>
<dbReference type="InterPro" id="IPR036388">
    <property type="entry name" value="WH-like_DNA-bd_sf"/>
</dbReference>